<dbReference type="AlphaFoldDB" id="A0A8X6PX65"/>
<dbReference type="EMBL" id="BMAW01023929">
    <property type="protein sequence ID" value="GFT85553.1"/>
    <property type="molecule type" value="Genomic_DNA"/>
</dbReference>
<organism evidence="1 2">
    <name type="scientific">Nephila pilipes</name>
    <name type="common">Giant wood spider</name>
    <name type="synonym">Nephila maculata</name>
    <dbReference type="NCBI Taxonomy" id="299642"/>
    <lineage>
        <taxon>Eukaryota</taxon>
        <taxon>Metazoa</taxon>
        <taxon>Ecdysozoa</taxon>
        <taxon>Arthropoda</taxon>
        <taxon>Chelicerata</taxon>
        <taxon>Arachnida</taxon>
        <taxon>Araneae</taxon>
        <taxon>Araneomorphae</taxon>
        <taxon>Entelegynae</taxon>
        <taxon>Araneoidea</taxon>
        <taxon>Nephilidae</taxon>
        <taxon>Nephila</taxon>
    </lineage>
</organism>
<reference evidence="1" key="1">
    <citation type="submission" date="2020-08" db="EMBL/GenBank/DDBJ databases">
        <title>Multicomponent nature underlies the extraordinary mechanical properties of spider dragline silk.</title>
        <authorList>
            <person name="Kono N."/>
            <person name="Nakamura H."/>
            <person name="Mori M."/>
            <person name="Yoshida Y."/>
            <person name="Ohtoshi R."/>
            <person name="Malay A.D."/>
            <person name="Moran D.A.P."/>
            <person name="Tomita M."/>
            <person name="Numata K."/>
            <person name="Arakawa K."/>
        </authorList>
    </citation>
    <scope>NUCLEOTIDE SEQUENCE</scope>
</reference>
<comment type="caution">
    <text evidence="1">The sequence shown here is derived from an EMBL/GenBank/DDBJ whole genome shotgun (WGS) entry which is preliminary data.</text>
</comment>
<sequence>MLNGRCVICFNVRNNRKRDFALCGRTSSLAKFVPRVPLATLHNVAAGAPVFEHGTCGLSIYLDEQCSQGRNFMVMNEDTLRQRSLFFASNLVFLMKEMRKKNTLRNEKMQLGVQ</sequence>
<protein>
    <submittedName>
        <fullName evidence="1">Uncharacterized protein</fullName>
    </submittedName>
</protein>
<gene>
    <name evidence="1" type="ORF">NPIL_75511</name>
</gene>
<name>A0A8X6PX65_NEPPI</name>
<keyword evidence="2" id="KW-1185">Reference proteome</keyword>
<accession>A0A8X6PX65</accession>
<proteinExistence type="predicted"/>
<evidence type="ECO:0000313" key="1">
    <source>
        <dbReference type="EMBL" id="GFT85553.1"/>
    </source>
</evidence>
<dbReference type="Proteomes" id="UP000887013">
    <property type="component" value="Unassembled WGS sequence"/>
</dbReference>
<evidence type="ECO:0000313" key="2">
    <source>
        <dbReference type="Proteomes" id="UP000887013"/>
    </source>
</evidence>